<sequence length="87" mass="9942">MCQPYRYIDERCGHPVAPGWHDWVLDRCRVALFTGRDCWIPANVPPAMVEDRVWEGDDKPCLWCPVERDQRKQKTNGTGEKAAGVGT</sequence>
<keyword evidence="2" id="KW-1185">Reference proteome</keyword>
<gene>
    <name evidence="1" type="ORF">O9K51_02162</name>
</gene>
<accession>A0AB34FYC2</accession>
<comment type="caution">
    <text evidence="1">The sequence shown here is derived from an EMBL/GenBank/DDBJ whole genome shotgun (WGS) entry which is preliminary data.</text>
</comment>
<dbReference type="Proteomes" id="UP001163105">
    <property type="component" value="Unassembled WGS sequence"/>
</dbReference>
<reference evidence="1" key="1">
    <citation type="submission" date="2023-01" db="EMBL/GenBank/DDBJ databases">
        <title>The growth and conidiation of Purpureocillium lavendulum are regulated by nitrogen source and histone H3K14 acetylation.</title>
        <authorList>
            <person name="Tang P."/>
            <person name="Han J."/>
            <person name="Zhang C."/>
            <person name="Tang P."/>
            <person name="Qi F."/>
            <person name="Zhang K."/>
            <person name="Liang L."/>
        </authorList>
    </citation>
    <scope>NUCLEOTIDE SEQUENCE</scope>
    <source>
        <strain evidence="1">YMF1.00683</strain>
    </source>
</reference>
<organism evidence="1 2">
    <name type="scientific">Purpureocillium lavendulum</name>
    <dbReference type="NCBI Taxonomy" id="1247861"/>
    <lineage>
        <taxon>Eukaryota</taxon>
        <taxon>Fungi</taxon>
        <taxon>Dikarya</taxon>
        <taxon>Ascomycota</taxon>
        <taxon>Pezizomycotina</taxon>
        <taxon>Sordariomycetes</taxon>
        <taxon>Hypocreomycetidae</taxon>
        <taxon>Hypocreales</taxon>
        <taxon>Ophiocordycipitaceae</taxon>
        <taxon>Purpureocillium</taxon>
    </lineage>
</organism>
<evidence type="ECO:0000313" key="2">
    <source>
        <dbReference type="Proteomes" id="UP001163105"/>
    </source>
</evidence>
<protein>
    <submittedName>
        <fullName evidence="1">PPIC-type PPIASE domain-containing protein</fullName>
    </submittedName>
</protein>
<name>A0AB34FYC2_9HYPO</name>
<proteinExistence type="predicted"/>
<dbReference type="EMBL" id="JAQHRD010000002">
    <property type="protein sequence ID" value="KAJ6443776.1"/>
    <property type="molecule type" value="Genomic_DNA"/>
</dbReference>
<evidence type="ECO:0000313" key="1">
    <source>
        <dbReference type="EMBL" id="KAJ6443776.1"/>
    </source>
</evidence>
<dbReference type="AlphaFoldDB" id="A0AB34FYC2"/>